<feature type="transmembrane region" description="Helical" evidence="5">
    <location>
        <begin position="22"/>
        <end position="40"/>
    </location>
</feature>
<proteinExistence type="predicted"/>
<organism evidence="7 8">
    <name type="scientific">Aplysia californica</name>
    <name type="common">California sea hare</name>
    <dbReference type="NCBI Taxonomy" id="6500"/>
    <lineage>
        <taxon>Eukaryota</taxon>
        <taxon>Metazoa</taxon>
        <taxon>Spiralia</taxon>
        <taxon>Lophotrochozoa</taxon>
        <taxon>Mollusca</taxon>
        <taxon>Gastropoda</taxon>
        <taxon>Heterobranchia</taxon>
        <taxon>Euthyneura</taxon>
        <taxon>Tectipleura</taxon>
        <taxon>Aplysiida</taxon>
        <taxon>Aplysioidea</taxon>
        <taxon>Aplysiidae</taxon>
        <taxon>Aplysia</taxon>
    </lineage>
</organism>
<dbReference type="PROSITE" id="PS50850">
    <property type="entry name" value="MFS"/>
    <property type="match status" value="1"/>
</dbReference>
<feature type="transmembrane region" description="Helical" evidence="5">
    <location>
        <begin position="79"/>
        <end position="100"/>
    </location>
</feature>
<dbReference type="SUPFAM" id="SSF103473">
    <property type="entry name" value="MFS general substrate transporter"/>
    <property type="match status" value="1"/>
</dbReference>
<feature type="domain" description="Major facilitator superfamily (MFS) profile" evidence="6">
    <location>
        <begin position="1"/>
        <end position="366"/>
    </location>
</feature>
<dbReference type="PROSITE" id="PS00217">
    <property type="entry name" value="SUGAR_TRANSPORT_2"/>
    <property type="match status" value="1"/>
</dbReference>
<feature type="transmembrane region" description="Helical" evidence="5">
    <location>
        <begin position="219"/>
        <end position="240"/>
    </location>
</feature>
<dbReference type="InterPro" id="IPR020846">
    <property type="entry name" value="MFS_dom"/>
</dbReference>
<evidence type="ECO:0000256" key="2">
    <source>
        <dbReference type="ARBA" id="ARBA00022692"/>
    </source>
</evidence>
<feature type="transmembrane region" description="Helical" evidence="5">
    <location>
        <begin position="106"/>
        <end position="125"/>
    </location>
</feature>
<dbReference type="GeneID" id="101857308"/>
<gene>
    <name evidence="8" type="primary">LOC101857308</name>
</gene>
<dbReference type="Proteomes" id="UP000694888">
    <property type="component" value="Unplaced"/>
</dbReference>
<evidence type="ECO:0000313" key="8">
    <source>
        <dbReference type="RefSeq" id="XP_005112946.1"/>
    </source>
</evidence>
<dbReference type="PANTHER" id="PTHR24064">
    <property type="entry name" value="SOLUTE CARRIER FAMILY 22 MEMBER"/>
    <property type="match status" value="1"/>
</dbReference>
<feature type="transmembrane region" description="Helical" evidence="5">
    <location>
        <begin position="192"/>
        <end position="213"/>
    </location>
</feature>
<dbReference type="Gene3D" id="1.20.1250.20">
    <property type="entry name" value="MFS general substrate transporter like domains"/>
    <property type="match status" value="1"/>
</dbReference>
<dbReference type="InterPro" id="IPR005829">
    <property type="entry name" value="Sugar_transporter_CS"/>
</dbReference>
<keyword evidence="2 5" id="KW-0812">Transmembrane</keyword>
<dbReference type="RefSeq" id="XP_005112946.1">
    <property type="nucleotide sequence ID" value="XM_005112889.2"/>
</dbReference>
<sequence length="381" mass="41859">MSGVAVGCVAGGWLGNRQGRRVSLYMWVGLSAVANTVAVFSPSLHMFAVLRFFIGLSVGGNLAINQVYPKEFVTARGRVLLAGVPAFHCANILFGVLVYLLRDWRLIHLATAAVSLTALLTALWVPESLRWLAVHGRVKVAVAVANKVCRYNGRGEVHERDMVTLGESEVRALERKSTICHLFQTPLRRRSLVGFFSFFIMAFIFYSIGFGLTNLFGDLYLKLILFSFFVLPATPLLPVLATTLGRKWAVQIYFSTACLTSLLLLLLLLTVPVSSLGLVVTILSLVISTSADQALSLMATFVVELFPTYVRTLAYSFVFLGARIGGILAPYLFPRSTKLLYVSYIVIGCLTVTCILMVPTLPETRQPATSEMWRGETVTAM</sequence>
<name>A0ABM0KAK9_APLCA</name>
<evidence type="ECO:0000256" key="4">
    <source>
        <dbReference type="ARBA" id="ARBA00023136"/>
    </source>
</evidence>
<protein>
    <submittedName>
        <fullName evidence="8">Solute carrier family 22 member 6-like</fullName>
    </submittedName>
</protein>
<evidence type="ECO:0000256" key="1">
    <source>
        <dbReference type="ARBA" id="ARBA00004141"/>
    </source>
</evidence>
<evidence type="ECO:0000256" key="3">
    <source>
        <dbReference type="ARBA" id="ARBA00022989"/>
    </source>
</evidence>
<reference evidence="8" key="1">
    <citation type="submission" date="2025-08" db="UniProtKB">
        <authorList>
            <consortium name="RefSeq"/>
        </authorList>
    </citation>
    <scope>IDENTIFICATION</scope>
</reference>
<comment type="subcellular location">
    <subcellularLocation>
        <location evidence="1">Membrane</location>
        <topology evidence="1">Multi-pass membrane protein</topology>
    </subcellularLocation>
</comment>
<accession>A0ABM0KAK9</accession>
<evidence type="ECO:0000259" key="6">
    <source>
        <dbReference type="PROSITE" id="PS50850"/>
    </source>
</evidence>
<dbReference type="InterPro" id="IPR036259">
    <property type="entry name" value="MFS_trans_sf"/>
</dbReference>
<feature type="transmembrane region" description="Helical" evidence="5">
    <location>
        <begin position="339"/>
        <end position="358"/>
    </location>
</feature>
<feature type="transmembrane region" description="Helical" evidence="5">
    <location>
        <begin position="46"/>
        <end position="67"/>
    </location>
</feature>
<evidence type="ECO:0000313" key="7">
    <source>
        <dbReference type="Proteomes" id="UP000694888"/>
    </source>
</evidence>
<dbReference type="InterPro" id="IPR005828">
    <property type="entry name" value="MFS_sugar_transport-like"/>
</dbReference>
<keyword evidence="3 5" id="KW-1133">Transmembrane helix</keyword>
<keyword evidence="4 5" id="KW-0472">Membrane</keyword>
<evidence type="ECO:0000256" key="5">
    <source>
        <dbReference type="SAM" id="Phobius"/>
    </source>
</evidence>
<keyword evidence="7" id="KW-1185">Reference proteome</keyword>
<dbReference type="Pfam" id="PF00083">
    <property type="entry name" value="Sugar_tr"/>
    <property type="match status" value="1"/>
</dbReference>